<gene>
    <name evidence="11" type="ORF">AB0L16_15915</name>
</gene>
<keyword evidence="4" id="KW-0378">Hydrolase</keyword>
<organism evidence="11 12">
    <name type="scientific">Streptomyces orinoci</name>
    <name type="common">Streptoverticillium orinoci</name>
    <dbReference type="NCBI Taxonomy" id="67339"/>
    <lineage>
        <taxon>Bacteria</taxon>
        <taxon>Bacillati</taxon>
        <taxon>Actinomycetota</taxon>
        <taxon>Actinomycetes</taxon>
        <taxon>Kitasatosporales</taxon>
        <taxon>Streptomycetaceae</taxon>
        <taxon>Streptomyces</taxon>
    </lineage>
</organism>
<dbReference type="InterPro" id="IPR000819">
    <property type="entry name" value="Peptidase_M17_C"/>
</dbReference>
<keyword evidence="2 11" id="KW-0031">Aminopeptidase</keyword>
<dbReference type="Pfam" id="PF00883">
    <property type="entry name" value="Peptidase_M17"/>
    <property type="match status" value="1"/>
</dbReference>
<dbReference type="PANTHER" id="PTHR11963:SF23">
    <property type="entry name" value="CYTOSOL AMINOPEPTIDASE"/>
    <property type="match status" value="1"/>
</dbReference>
<dbReference type="EMBL" id="JBFAUK010000011">
    <property type="protein sequence ID" value="MEV5507943.1"/>
    <property type="molecule type" value="Genomic_DNA"/>
</dbReference>
<sequence>MVRIAAVRPRAHWPADVVARPWHSAAAVSAFCRRRGFLARPGQVVAEPSADGRSVTLNIGLGPAGSATMAAFRAAAAAAVRNAGPARTLRLDLALADDSALPAADRARAVTEGAALAAYRYDAHRSGRTPGPLTELAVVTDQDAAVAEALAVCAGTCLARDLVNCPAGELGPEEFAHRIRALAGERGLECTVHEEAGLTRLGLGGLLAVGAGSARPPRLVEVDYRPPDATGPVIGLIGKGITFDSGGLCLKPAAAMRSMKADMGGAAAVAGALAALPRLGLPLRVRGYLPLAENMPGGRALRVGDVVRQADGTTTEIVDTDNEGRVVLADVLAHACRPGPGRCTVLIDVATLTAAVSHALGTRAGALFTDDEALAALVLGAARRAGETLCRLPLLAGESRWLRSAVADRANGSHRPGDAVQAALFLREFVAKGTPWAHLDISSAAFNEEGPYDETPCGGTGFGVRTLAETLRLLAPEPGPTGAKPTGGGSG</sequence>
<dbReference type="Gene3D" id="3.40.630.10">
    <property type="entry name" value="Zn peptidases"/>
    <property type="match status" value="1"/>
</dbReference>
<dbReference type="SUPFAM" id="SSF53187">
    <property type="entry name" value="Zn-dependent exopeptidases"/>
    <property type="match status" value="1"/>
</dbReference>
<dbReference type="InterPro" id="IPR008283">
    <property type="entry name" value="Peptidase_M17_N"/>
</dbReference>
<reference evidence="11 12" key="1">
    <citation type="submission" date="2024-06" db="EMBL/GenBank/DDBJ databases">
        <title>The Natural Products Discovery Center: Release of the First 8490 Sequenced Strains for Exploring Actinobacteria Biosynthetic Diversity.</title>
        <authorList>
            <person name="Kalkreuter E."/>
            <person name="Kautsar S.A."/>
            <person name="Yang D."/>
            <person name="Bader C.D."/>
            <person name="Teijaro C.N."/>
            <person name="Fluegel L."/>
            <person name="Davis C.M."/>
            <person name="Simpson J.R."/>
            <person name="Lauterbach L."/>
            <person name="Steele A.D."/>
            <person name="Gui C."/>
            <person name="Meng S."/>
            <person name="Li G."/>
            <person name="Viehrig K."/>
            <person name="Ye F."/>
            <person name="Su P."/>
            <person name="Kiefer A.F."/>
            <person name="Nichols A."/>
            <person name="Cepeda A.J."/>
            <person name="Yan W."/>
            <person name="Fan B."/>
            <person name="Jiang Y."/>
            <person name="Adhikari A."/>
            <person name="Zheng C.-J."/>
            <person name="Schuster L."/>
            <person name="Cowan T.M."/>
            <person name="Smanski M.J."/>
            <person name="Chevrette M.G."/>
            <person name="De Carvalho L.P.S."/>
            <person name="Shen B."/>
        </authorList>
    </citation>
    <scope>NUCLEOTIDE SEQUENCE [LARGE SCALE GENOMIC DNA]</scope>
    <source>
        <strain evidence="11 12">NPDC052347</strain>
    </source>
</reference>
<comment type="caution">
    <text evidence="11">The sequence shown here is derived from an EMBL/GenBank/DDBJ whole genome shotgun (WGS) entry which is preliminary data.</text>
</comment>
<evidence type="ECO:0000256" key="8">
    <source>
        <dbReference type="ARBA" id="ARBA00050061"/>
    </source>
</evidence>
<dbReference type="Proteomes" id="UP001552594">
    <property type="component" value="Unassembled WGS sequence"/>
</dbReference>
<evidence type="ECO:0000259" key="10">
    <source>
        <dbReference type="Pfam" id="PF02789"/>
    </source>
</evidence>
<dbReference type="InterPro" id="IPR011356">
    <property type="entry name" value="Leucine_aapep/pepB"/>
</dbReference>
<feature type="domain" description="Cytosol aminopeptidase" evidence="9">
    <location>
        <begin position="158"/>
        <end position="467"/>
    </location>
</feature>
<keyword evidence="3" id="KW-0645">Protease</keyword>
<comment type="similarity">
    <text evidence="1">Belongs to the peptidase M17 family.</text>
</comment>
<dbReference type="Pfam" id="PF02789">
    <property type="entry name" value="Peptidase_M17_N"/>
    <property type="match status" value="1"/>
</dbReference>
<dbReference type="PRINTS" id="PR00481">
    <property type="entry name" value="LAMNOPPTDASE"/>
</dbReference>
<dbReference type="Gene3D" id="3.40.220.10">
    <property type="entry name" value="Leucine Aminopeptidase, subunit E, domain 1"/>
    <property type="match status" value="1"/>
</dbReference>
<evidence type="ECO:0000313" key="11">
    <source>
        <dbReference type="EMBL" id="MEV5507943.1"/>
    </source>
</evidence>
<evidence type="ECO:0000256" key="1">
    <source>
        <dbReference type="ARBA" id="ARBA00009528"/>
    </source>
</evidence>
<comment type="function">
    <text evidence="6">Presumably involved in the processing and regular turnover of intracellular proteins. Catalyzes the removal of unsubstituted N-terminal amino acids from various peptides.</text>
</comment>
<evidence type="ECO:0000313" key="12">
    <source>
        <dbReference type="Proteomes" id="UP001552594"/>
    </source>
</evidence>
<evidence type="ECO:0000256" key="7">
    <source>
        <dbReference type="ARBA" id="ARBA00050021"/>
    </source>
</evidence>
<evidence type="ECO:0000259" key="9">
    <source>
        <dbReference type="Pfam" id="PF00883"/>
    </source>
</evidence>
<evidence type="ECO:0000256" key="4">
    <source>
        <dbReference type="ARBA" id="ARBA00022801"/>
    </source>
</evidence>
<dbReference type="PANTHER" id="PTHR11963">
    <property type="entry name" value="LEUCINE AMINOPEPTIDASE-RELATED"/>
    <property type="match status" value="1"/>
</dbReference>
<dbReference type="SUPFAM" id="SSF52949">
    <property type="entry name" value="Macro domain-like"/>
    <property type="match status" value="1"/>
</dbReference>
<feature type="domain" description="Peptidase M17 leucyl aminopeptidase N-terminal" evidence="10">
    <location>
        <begin position="26"/>
        <end position="126"/>
    </location>
</feature>
<evidence type="ECO:0000256" key="2">
    <source>
        <dbReference type="ARBA" id="ARBA00022438"/>
    </source>
</evidence>
<evidence type="ECO:0000256" key="6">
    <source>
        <dbReference type="ARBA" id="ARBA00049972"/>
    </source>
</evidence>
<name>A0ABV3JYI0_STRON</name>
<dbReference type="CDD" id="cd00433">
    <property type="entry name" value="Peptidase_M17"/>
    <property type="match status" value="1"/>
</dbReference>
<dbReference type="RefSeq" id="WP_109280142.1">
    <property type="nucleotide sequence ID" value="NZ_JBFAUK010000011.1"/>
</dbReference>
<evidence type="ECO:0000256" key="3">
    <source>
        <dbReference type="ARBA" id="ARBA00022670"/>
    </source>
</evidence>
<evidence type="ECO:0000256" key="5">
    <source>
        <dbReference type="ARBA" id="ARBA00033172"/>
    </source>
</evidence>
<keyword evidence="12" id="KW-1185">Reference proteome</keyword>
<proteinExistence type="inferred from homology"/>
<dbReference type="InterPro" id="IPR043472">
    <property type="entry name" value="Macro_dom-like"/>
</dbReference>
<dbReference type="GO" id="GO:0004177">
    <property type="term" value="F:aminopeptidase activity"/>
    <property type="evidence" value="ECO:0007669"/>
    <property type="project" value="UniProtKB-KW"/>
</dbReference>
<accession>A0ABV3JYI0</accession>
<protein>
    <recommendedName>
        <fullName evidence="7">Probable cytosol aminopeptidase</fullName>
    </recommendedName>
    <alternativeName>
        <fullName evidence="8">Leucine aminopeptidase</fullName>
    </alternativeName>
    <alternativeName>
        <fullName evidence="5">Leucyl aminopeptidase</fullName>
    </alternativeName>
</protein>